<evidence type="ECO:0000313" key="2">
    <source>
        <dbReference type="Proteomes" id="UP000639606"/>
    </source>
</evidence>
<organism evidence="1 2">
    <name type="scientific">Saccharothrix coeruleofusca</name>
    <dbReference type="NCBI Taxonomy" id="33919"/>
    <lineage>
        <taxon>Bacteria</taxon>
        <taxon>Bacillati</taxon>
        <taxon>Actinomycetota</taxon>
        <taxon>Actinomycetes</taxon>
        <taxon>Pseudonocardiales</taxon>
        <taxon>Pseudonocardiaceae</taxon>
        <taxon>Saccharothrix</taxon>
    </lineage>
</organism>
<accession>A0A918AKU0</accession>
<proteinExistence type="predicted"/>
<keyword evidence="2" id="KW-1185">Reference proteome</keyword>
<reference evidence="1" key="1">
    <citation type="journal article" date="2014" name="Int. J. Syst. Evol. Microbiol.">
        <title>Complete genome sequence of Corynebacterium casei LMG S-19264T (=DSM 44701T), isolated from a smear-ripened cheese.</title>
        <authorList>
            <consortium name="US DOE Joint Genome Institute (JGI-PGF)"/>
            <person name="Walter F."/>
            <person name="Albersmeier A."/>
            <person name="Kalinowski J."/>
            <person name="Ruckert C."/>
        </authorList>
    </citation>
    <scope>NUCLEOTIDE SEQUENCE</scope>
    <source>
        <strain evidence="1">JCM 3313</strain>
    </source>
</reference>
<gene>
    <name evidence="1" type="ORF">GCM10010185_08970</name>
</gene>
<dbReference type="EMBL" id="BMRG01000001">
    <property type="protein sequence ID" value="GGP39611.1"/>
    <property type="molecule type" value="Genomic_DNA"/>
</dbReference>
<reference evidence="1" key="2">
    <citation type="submission" date="2020-09" db="EMBL/GenBank/DDBJ databases">
        <authorList>
            <person name="Sun Q."/>
            <person name="Ohkuma M."/>
        </authorList>
    </citation>
    <scope>NUCLEOTIDE SEQUENCE</scope>
    <source>
        <strain evidence="1">JCM 3313</strain>
    </source>
</reference>
<dbReference type="Proteomes" id="UP000639606">
    <property type="component" value="Unassembled WGS sequence"/>
</dbReference>
<comment type="caution">
    <text evidence="1">The sequence shown here is derived from an EMBL/GenBank/DDBJ whole genome shotgun (WGS) entry which is preliminary data.</text>
</comment>
<dbReference type="AlphaFoldDB" id="A0A918AKU0"/>
<evidence type="ECO:0000313" key="1">
    <source>
        <dbReference type="EMBL" id="GGP39611.1"/>
    </source>
</evidence>
<evidence type="ECO:0008006" key="3">
    <source>
        <dbReference type="Google" id="ProtNLM"/>
    </source>
</evidence>
<name>A0A918AKU0_9PSEU</name>
<dbReference type="RefSeq" id="WP_189221687.1">
    <property type="nucleotide sequence ID" value="NZ_BMRG01000001.1"/>
</dbReference>
<sequence length="142" mass="16061">MTPLWGMATTRKGRPTPRDPVVDDWFRDLPAGEVLLEAEQLSGLMLAVERYQPEEVSDLVMARWHRLIASHRRLADQSEPAFIDQARRQGWTWQRIADVLGLPDAEAAEQRQAFLAAELTRTHPANLPQPWIGWAGNADSTP</sequence>
<protein>
    <recommendedName>
        <fullName evidence="3">Sigma-70-like protein</fullName>
    </recommendedName>
</protein>